<dbReference type="PANTHER" id="PTHR45348">
    <property type="entry name" value="HYPOTHETICAL OXIDOREDUCTASE (EUROFUNG)"/>
    <property type="match status" value="1"/>
</dbReference>
<evidence type="ECO:0000313" key="6">
    <source>
        <dbReference type="Proteomes" id="UP001174694"/>
    </source>
</evidence>
<dbReference type="InterPro" id="IPR013154">
    <property type="entry name" value="ADH-like_N"/>
</dbReference>
<dbReference type="SUPFAM" id="SSF51735">
    <property type="entry name" value="NAD(P)-binding Rossmann-fold domains"/>
    <property type="match status" value="1"/>
</dbReference>
<dbReference type="AlphaFoldDB" id="A0AA38VG40"/>
<accession>A0AA38VG40</accession>
<dbReference type="InterPro" id="IPR047122">
    <property type="entry name" value="Trans-enoyl_RdTase-like"/>
</dbReference>
<dbReference type="SUPFAM" id="SSF50129">
    <property type="entry name" value="GroES-like"/>
    <property type="match status" value="1"/>
</dbReference>
<dbReference type="PANTHER" id="PTHR45348:SF6">
    <property type="entry name" value="TRANS-ENOYL REDUCTASE APDC"/>
    <property type="match status" value="1"/>
</dbReference>
<keyword evidence="6" id="KW-1185">Reference proteome</keyword>
<keyword evidence="2" id="KW-0521">NADP</keyword>
<dbReference type="EMBL" id="JANBVO010000108">
    <property type="protein sequence ID" value="KAJ9130087.1"/>
    <property type="molecule type" value="Genomic_DNA"/>
</dbReference>
<sequence>MAVGRVTIPAKQKALCAADANGAVEIAEGVDVVRCDPDGVLVKTAALALNPVDTKMINGFLGPGCILGFDFAGTVVEIGAAVPASRGLRVGDRVFGCADGVDTRRPLAGAFAEYTTCPASLVVKMHPDQPFADAAAMGTAISSAGLALFRQLGLPLTFEKPRAEDRKKWVLVYGGATSTGTMMIQLLARAGYRVVTTCSPANNDLVAAYGAERAFDYRAPSHAQDIRDLTGNALDYAVDCVTVPSSTKACYAAIGRAGGRYAALDPYEPALASRRAVTPGWILATTISGRGSVWPAPYGRDGDPALRAFGEAYFPAIERILARGADQIKPHPVQVRPGGLEGILEGIDEIRRKEVRGFKLVYPVEW</sequence>
<comment type="similarity">
    <text evidence="1">Belongs to the zinc-containing alcohol dehydrogenase family.</text>
</comment>
<dbReference type="InterPro" id="IPR036291">
    <property type="entry name" value="NAD(P)-bd_dom_sf"/>
</dbReference>
<dbReference type="InterPro" id="IPR020843">
    <property type="entry name" value="ER"/>
</dbReference>
<dbReference type="GO" id="GO:0016651">
    <property type="term" value="F:oxidoreductase activity, acting on NAD(P)H"/>
    <property type="evidence" value="ECO:0007669"/>
    <property type="project" value="InterPro"/>
</dbReference>
<dbReference type="Pfam" id="PF00107">
    <property type="entry name" value="ADH_zinc_N"/>
    <property type="match status" value="1"/>
</dbReference>
<comment type="caution">
    <text evidence="5">The sequence shown here is derived from an EMBL/GenBank/DDBJ whole genome shotgun (WGS) entry which is preliminary data.</text>
</comment>
<name>A0AA38VG40_9PEZI</name>
<evidence type="ECO:0000256" key="2">
    <source>
        <dbReference type="ARBA" id="ARBA00022857"/>
    </source>
</evidence>
<dbReference type="CDD" id="cd08249">
    <property type="entry name" value="enoyl_reductase_like"/>
    <property type="match status" value="1"/>
</dbReference>
<feature type="domain" description="Enoyl reductase (ER)" evidence="4">
    <location>
        <begin position="19"/>
        <end position="322"/>
    </location>
</feature>
<dbReference type="Gene3D" id="3.90.180.10">
    <property type="entry name" value="Medium-chain alcohol dehydrogenases, catalytic domain"/>
    <property type="match status" value="1"/>
</dbReference>
<reference evidence="5" key="1">
    <citation type="submission" date="2022-07" db="EMBL/GenBank/DDBJ databases">
        <title>Fungi with potential for degradation of polypropylene.</title>
        <authorList>
            <person name="Gostincar C."/>
        </authorList>
    </citation>
    <scope>NUCLEOTIDE SEQUENCE</scope>
    <source>
        <strain evidence="5">EXF-13308</strain>
    </source>
</reference>
<protein>
    <submittedName>
        <fullName evidence="5">Alcohol dehydrogenase superfamily, zinc-type</fullName>
    </submittedName>
</protein>
<organism evidence="5 6">
    <name type="scientific">Pleurostoma richardsiae</name>
    <dbReference type="NCBI Taxonomy" id="41990"/>
    <lineage>
        <taxon>Eukaryota</taxon>
        <taxon>Fungi</taxon>
        <taxon>Dikarya</taxon>
        <taxon>Ascomycota</taxon>
        <taxon>Pezizomycotina</taxon>
        <taxon>Sordariomycetes</taxon>
        <taxon>Sordariomycetidae</taxon>
        <taxon>Calosphaeriales</taxon>
        <taxon>Pleurostomataceae</taxon>
        <taxon>Pleurostoma</taxon>
    </lineage>
</organism>
<evidence type="ECO:0000256" key="3">
    <source>
        <dbReference type="ARBA" id="ARBA00023002"/>
    </source>
</evidence>
<dbReference type="Pfam" id="PF08240">
    <property type="entry name" value="ADH_N"/>
    <property type="match status" value="1"/>
</dbReference>
<keyword evidence="3" id="KW-0560">Oxidoreductase</keyword>
<evidence type="ECO:0000313" key="5">
    <source>
        <dbReference type="EMBL" id="KAJ9130087.1"/>
    </source>
</evidence>
<dbReference type="InterPro" id="IPR011032">
    <property type="entry name" value="GroES-like_sf"/>
</dbReference>
<dbReference type="InterPro" id="IPR013149">
    <property type="entry name" value="ADH-like_C"/>
</dbReference>
<evidence type="ECO:0000259" key="4">
    <source>
        <dbReference type="SMART" id="SM00829"/>
    </source>
</evidence>
<dbReference type="SMART" id="SM00829">
    <property type="entry name" value="PKS_ER"/>
    <property type="match status" value="1"/>
</dbReference>
<gene>
    <name evidence="5" type="ORF">NKR23_g12357</name>
</gene>
<dbReference type="Gene3D" id="3.40.50.720">
    <property type="entry name" value="NAD(P)-binding Rossmann-like Domain"/>
    <property type="match status" value="1"/>
</dbReference>
<dbReference type="Proteomes" id="UP001174694">
    <property type="component" value="Unassembled WGS sequence"/>
</dbReference>
<proteinExistence type="inferred from homology"/>
<evidence type="ECO:0000256" key="1">
    <source>
        <dbReference type="ARBA" id="ARBA00008072"/>
    </source>
</evidence>